<protein>
    <submittedName>
        <fullName evidence="2">NUDIX hydrolase</fullName>
    </submittedName>
</protein>
<evidence type="ECO:0000256" key="1">
    <source>
        <dbReference type="SAM" id="MobiDB-lite"/>
    </source>
</evidence>
<sequence>MPKSAAFPRHAASLILWRQRASGDTEILMGLRHAGHRFMPGRLVFPGGRVDFADRAAPAASEPKPATRAALERAAPP</sequence>
<dbReference type="InParanoid" id="A0A3A9JPI1"/>
<dbReference type="Proteomes" id="UP000278036">
    <property type="component" value="Unassembled WGS sequence"/>
</dbReference>
<dbReference type="AlphaFoldDB" id="A0A3A9JPI1"/>
<accession>A0A3A9JPI1</accession>
<dbReference type="EMBL" id="RAQU01000143">
    <property type="protein sequence ID" value="RKK02568.1"/>
    <property type="molecule type" value="Genomic_DNA"/>
</dbReference>
<feature type="region of interest" description="Disordered" evidence="1">
    <location>
        <begin position="56"/>
        <end position="77"/>
    </location>
</feature>
<gene>
    <name evidence="2" type="ORF">D6Z83_19155</name>
</gene>
<evidence type="ECO:0000313" key="3">
    <source>
        <dbReference type="Proteomes" id="UP000278036"/>
    </source>
</evidence>
<name>A0A3A9JPI1_9PROT</name>
<keyword evidence="2" id="KW-0378">Hydrolase</keyword>
<organism evidence="2 3">
    <name type="scientific">Teichococcus wenyumeiae</name>
    <dbReference type="NCBI Taxonomy" id="2478470"/>
    <lineage>
        <taxon>Bacteria</taxon>
        <taxon>Pseudomonadati</taxon>
        <taxon>Pseudomonadota</taxon>
        <taxon>Alphaproteobacteria</taxon>
        <taxon>Acetobacterales</taxon>
        <taxon>Roseomonadaceae</taxon>
        <taxon>Roseomonas</taxon>
    </lineage>
</organism>
<comment type="caution">
    <text evidence="2">The sequence shown here is derived from an EMBL/GenBank/DDBJ whole genome shotgun (WGS) entry which is preliminary data.</text>
</comment>
<proteinExistence type="predicted"/>
<dbReference type="SUPFAM" id="SSF55811">
    <property type="entry name" value="Nudix"/>
    <property type="match status" value="1"/>
</dbReference>
<evidence type="ECO:0000313" key="2">
    <source>
        <dbReference type="EMBL" id="RKK02568.1"/>
    </source>
</evidence>
<dbReference type="InterPro" id="IPR015797">
    <property type="entry name" value="NUDIX_hydrolase-like_dom_sf"/>
</dbReference>
<feature type="non-terminal residue" evidence="2">
    <location>
        <position position="77"/>
    </location>
</feature>
<dbReference type="GO" id="GO:0016787">
    <property type="term" value="F:hydrolase activity"/>
    <property type="evidence" value="ECO:0007669"/>
    <property type="project" value="UniProtKB-KW"/>
</dbReference>
<reference evidence="2 3" key="1">
    <citation type="submission" date="2018-09" db="EMBL/GenBank/DDBJ databases">
        <title>Roseomonas sp. nov., isolated from feces of Tibetan antelopes in the Qinghai-Tibet plateau, China.</title>
        <authorList>
            <person name="Tian Z."/>
        </authorList>
    </citation>
    <scope>NUCLEOTIDE SEQUENCE [LARGE SCALE GENOMIC DNA]</scope>
    <source>
        <strain evidence="2 3">Z24</strain>
    </source>
</reference>
<dbReference type="Gene3D" id="3.90.79.10">
    <property type="entry name" value="Nucleoside Triphosphate Pyrophosphohydrolase"/>
    <property type="match status" value="1"/>
</dbReference>